<proteinExistence type="predicted"/>
<evidence type="ECO:0000313" key="4">
    <source>
        <dbReference type="Proteomes" id="UP000799757"/>
    </source>
</evidence>
<keyword evidence="2" id="KW-0812">Transmembrane</keyword>
<feature type="compositionally biased region" description="Basic residues" evidence="1">
    <location>
        <begin position="185"/>
        <end position="194"/>
    </location>
</feature>
<evidence type="ECO:0000313" key="3">
    <source>
        <dbReference type="EMBL" id="KAF2789717.1"/>
    </source>
</evidence>
<dbReference type="EMBL" id="MU002118">
    <property type="protein sequence ID" value="KAF2789717.1"/>
    <property type="molecule type" value="Genomic_DNA"/>
</dbReference>
<feature type="region of interest" description="Disordered" evidence="1">
    <location>
        <begin position="146"/>
        <end position="246"/>
    </location>
</feature>
<sequence>MPPILALLQGLCDPVYWPYVGAAALSVLLVAFLDDILIPSPHEISVLLVSLVCGVVCVILPLLYVKDGVEWLWDILESIVAEWWCKEDMQVATEVGENWGTGETDPSPNLSVLATQHVTGVMTEFTPATPPTPDMASRDMKANPARKLAGLPSPRDTTSALIPKSVPGPPMLGPSTASSSQALRRMSRPLRRNPHLIPALPPTPHHSSGLLGPSPAPKRFGPGALHDDTVTYNGLSRKPAKPGRPAATRLSMFSSHAEEMEESFGGIGSEWKKGTGLLVDLDVDESEKKERKKLEKGKGRA</sequence>
<gene>
    <name evidence="3" type="ORF">K505DRAFT_90448</name>
</gene>
<keyword evidence="2" id="KW-0472">Membrane</keyword>
<dbReference type="AlphaFoldDB" id="A0A6A6X1D1"/>
<keyword evidence="4" id="KW-1185">Reference proteome</keyword>
<organism evidence="3 4">
    <name type="scientific">Melanomma pulvis-pyrius CBS 109.77</name>
    <dbReference type="NCBI Taxonomy" id="1314802"/>
    <lineage>
        <taxon>Eukaryota</taxon>
        <taxon>Fungi</taxon>
        <taxon>Dikarya</taxon>
        <taxon>Ascomycota</taxon>
        <taxon>Pezizomycotina</taxon>
        <taxon>Dothideomycetes</taxon>
        <taxon>Pleosporomycetidae</taxon>
        <taxon>Pleosporales</taxon>
        <taxon>Melanommataceae</taxon>
        <taxon>Melanomma</taxon>
    </lineage>
</organism>
<dbReference type="Proteomes" id="UP000799757">
    <property type="component" value="Unassembled WGS sequence"/>
</dbReference>
<accession>A0A6A6X1D1</accession>
<reference evidence="3" key="1">
    <citation type="journal article" date="2020" name="Stud. Mycol.">
        <title>101 Dothideomycetes genomes: a test case for predicting lifestyles and emergence of pathogens.</title>
        <authorList>
            <person name="Haridas S."/>
            <person name="Albert R."/>
            <person name="Binder M."/>
            <person name="Bloem J."/>
            <person name="Labutti K."/>
            <person name="Salamov A."/>
            <person name="Andreopoulos B."/>
            <person name="Baker S."/>
            <person name="Barry K."/>
            <person name="Bills G."/>
            <person name="Bluhm B."/>
            <person name="Cannon C."/>
            <person name="Castanera R."/>
            <person name="Culley D."/>
            <person name="Daum C."/>
            <person name="Ezra D."/>
            <person name="Gonzalez J."/>
            <person name="Henrissat B."/>
            <person name="Kuo A."/>
            <person name="Liang C."/>
            <person name="Lipzen A."/>
            <person name="Lutzoni F."/>
            <person name="Magnuson J."/>
            <person name="Mondo S."/>
            <person name="Nolan M."/>
            <person name="Ohm R."/>
            <person name="Pangilinan J."/>
            <person name="Park H.-J."/>
            <person name="Ramirez L."/>
            <person name="Alfaro M."/>
            <person name="Sun H."/>
            <person name="Tritt A."/>
            <person name="Yoshinaga Y."/>
            <person name="Zwiers L.-H."/>
            <person name="Turgeon B."/>
            <person name="Goodwin S."/>
            <person name="Spatafora J."/>
            <person name="Crous P."/>
            <person name="Grigoriev I."/>
        </authorList>
    </citation>
    <scope>NUCLEOTIDE SEQUENCE</scope>
    <source>
        <strain evidence="3">CBS 109.77</strain>
    </source>
</reference>
<feature type="transmembrane region" description="Helical" evidence="2">
    <location>
        <begin position="45"/>
        <end position="65"/>
    </location>
</feature>
<feature type="transmembrane region" description="Helical" evidence="2">
    <location>
        <begin position="15"/>
        <end position="33"/>
    </location>
</feature>
<protein>
    <submittedName>
        <fullName evidence="3">Uncharacterized protein</fullName>
    </submittedName>
</protein>
<keyword evidence="2" id="KW-1133">Transmembrane helix</keyword>
<evidence type="ECO:0000256" key="1">
    <source>
        <dbReference type="SAM" id="MobiDB-lite"/>
    </source>
</evidence>
<evidence type="ECO:0000256" key="2">
    <source>
        <dbReference type="SAM" id="Phobius"/>
    </source>
</evidence>
<name>A0A6A6X1D1_9PLEO</name>